<accession>A0A1I8ILJ3</accession>
<evidence type="ECO:0000313" key="2">
    <source>
        <dbReference type="WBParaSite" id="maker-uti_cns_0013790-snap-gene-0.2-mRNA-1"/>
    </source>
</evidence>
<evidence type="ECO:0000313" key="1">
    <source>
        <dbReference type="Proteomes" id="UP000095280"/>
    </source>
</evidence>
<proteinExistence type="predicted"/>
<dbReference type="Proteomes" id="UP000095280">
    <property type="component" value="Unplaced"/>
</dbReference>
<dbReference type="WBParaSite" id="maker-uti_cns_0013790-snap-gene-0.2-mRNA-1">
    <property type="protein sequence ID" value="maker-uti_cns_0013790-snap-gene-0.2-mRNA-1"/>
    <property type="gene ID" value="maker-uti_cns_0013790-snap-gene-0.2"/>
</dbReference>
<reference evidence="2" key="1">
    <citation type="submission" date="2016-11" db="UniProtKB">
        <authorList>
            <consortium name="WormBaseParasite"/>
        </authorList>
    </citation>
    <scope>IDENTIFICATION</scope>
</reference>
<dbReference type="AlphaFoldDB" id="A0A1I8ILJ3"/>
<keyword evidence="1" id="KW-1185">Reference proteome</keyword>
<organism evidence="1 2">
    <name type="scientific">Macrostomum lignano</name>
    <dbReference type="NCBI Taxonomy" id="282301"/>
    <lineage>
        <taxon>Eukaryota</taxon>
        <taxon>Metazoa</taxon>
        <taxon>Spiralia</taxon>
        <taxon>Lophotrochozoa</taxon>
        <taxon>Platyhelminthes</taxon>
        <taxon>Rhabditophora</taxon>
        <taxon>Macrostomorpha</taxon>
        <taxon>Macrostomida</taxon>
        <taxon>Macrostomidae</taxon>
        <taxon>Macrostomum</taxon>
    </lineage>
</organism>
<protein>
    <submittedName>
        <fullName evidence="2">Phospholipase</fullName>
    </submittedName>
</protein>
<sequence length="133" mass="15362">MAGDSLGATSLNWQLALRLKKIFADRYGAKKSSGKIELVAAFLVKDGCVAAHHVYKRDRFFELTDKRLQILQSYYGRGEQYVIMYESLQRQCEYYHSVSAQDVRHWPVKSGRREVVPWRRAFREALCIGPGDC</sequence>
<name>A0A1I8ILJ3_9PLAT</name>